<comment type="caution">
    <text evidence="3">The sequence shown here is derived from an EMBL/GenBank/DDBJ whole genome shotgun (WGS) entry which is preliminary data.</text>
</comment>
<dbReference type="CDD" id="cd03784">
    <property type="entry name" value="GT1_Gtf-like"/>
    <property type="match status" value="1"/>
</dbReference>
<evidence type="ECO:0000313" key="4">
    <source>
        <dbReference type="Proteomes" id="UP000245207"/>
    </source>
</evidence>
<keyword evidence="2 3" id="KW-0808">Transferase</keyword>
<organism evidence="3 4">
    <name type="scientific">Artemisia annua</name>
    <name type="common">Sweet wormwood</name>
    <dbReference type="NCBI Taxonomy" id="35608"/>
    <lineage>
        <taxon>Eukaryota</taxon>
        <taxon>Viridiplantae</taxon>
        <taxon>Streptophyta</taxon>
        <taxon>Embryophyta</taxon>
        <taxon>Tracheophyta</taxon>
        <taxon>Spermatophyta</taxon>
        <taxon>Magnoliopsida</taxon>
        <taxon>eudicotyledons</taxon>
        <taxon>Gunneridae</taxon>
        <taxon>Pentapetalae</taxon>
        <taxon>asterids</taxon>
        <taxon>campanulids</taxon>
        <taxon>Asterales</taxon>
        <taxon>Asteraceae</taxon>
        <taxon>Asteroideae</taxon>
        <taxon>Anthemideae</taxon>
        <taxon>Artemisiinae</taxon>
        <taxon>Artemisia</taxon>
    </lineage>
</organism>
<name>A0A2U1KWI1_ARTAN</name>
<sequence length="228" mass="25168">MARSTTAKISCIREFWKQNCNVRDQITELGKGSEESGLKFLWVLKAKIVDKDDSQGLDEIEILSHPAVGGFVSHCGWNSVMEAAARGMPMLEWPQLGDQKVNAGVVEAAGLGVWEKSWGWLGERLVKGEEIAKMVKKVMCDDSLRENATIIGEEGLNATKAGGSLIRVDMYITDRVYEVILDLPPPKKSVTTDVSPEKAVTAAFSSESVVTFVFHKLLQFKNYVFLVS</sequence>
<dbReference type="InterPro" id="IPR002213">
    <property type="entry name" value="UDP_glucos_trans"/>
</dbReference>
<dbReference type="AlphaFoldDB" id="A0A2U1KWI1"/>
<evidence type="ECO:0000256" key="2">
    <source>
        <dbReference type="ARBA" id="ARBA00022679"/>
    </source>
</evidence>
<dbReference type="Pfam" id="PF00201">
    <property type="entry name" value="UDPGT"/>
    <property type="match status" value="1"/>
</dbReference>
<dbReference type="GO" id="GO:0035251">
    <property type="term" value="F:UDP-glucosyltransferase activity"/>
    <property type="evidence" value="ECO:0007669"/>
    <property type="project" value="TreeGrafter"/>
</dbReference>
<dbReference type="Gene3D" id="3.40.50.2000">
    <property type="entry name" value="Glycogen Phosphorylase B"/>
    <property type="match status" value="1"/>
</dbReference>
<keyword evidence="4" id="KW-1185">Reference proteome</keyword>
<protein>
    <submittedName>
        <fullName evidence="3">UDP-glycosyltransferase 13</fullName>
    </submittedName>
</protein>
<evidence type="ECO:0000313" key="3">
    <source>
        <dbReference type="EMBL" id="PWA41126.1"/>
    </source>
</evidence>
<dbReference type="OrthoDB" id="5835829at2759"/>
<accession>A0A2U1KWI1</accession>
<dbReference type="EMBL" id="PKPP01013297">
    <property type="protein sequence ID" value="PWA41126.1"/>
    <property type="molecule type" value="Genomic_DNA"/>
</dbReference>
<dbReference type="SUPFAM" id="SSF53756">
    <property type="entry name" value="UDP-Glycosyltransferase/glycogen phosphorylase"/>
    <property type="match status" value="1"/>
</dbReference>
<comment type="similarity">
    <text evidence="1">Belongs to the UDP-glycosyltransferase family.</text>
</comment>
<proteinExistence type="inferred from homology"/>
<dbReference type="PANTHER" id="PTHR48047">
    <property type="entry name" value="GLYCOSYLTRANSFERASE"/>
    <property type="match status" value="1"/>
</dbReference>
<dbReference type="Proteomes" id="UP000245207">
    <property type="component" value="Unassembled WGS sequence"/>
</dbReference>
<evidence type="ECO:0000256" key="1">
    <source>
        <dbReference type="ARBA" id="ARBA00009995"/>
    </source>
</evidence>
<gene>
    <name evidence="3" type="ORF">CTI12_AA556350</name>
</gene>
<reference evidence="3 4" key="1">
    <citation type="journal article" date="2018" name="Mol. Plant">
        <title>The genome of Artemisia annua provides insight into the evolution of Asteraceae family and artemisinin biosynthesis.</title>
        <authorList>
            <person name="Shen Q."/>
            <person name="Zhang L."/>
            <person name="Liao Z."/>
            <person name="Wang S."/>
            <person name="Yan T."/>
            <person name="Shi P."/>
            <person name="Liu M."/>
            <person name="Fu X."/>
            <person name="Pan Q."/>
            <person name="Wang Y."/>
            <person name="Lv Z."/>
            <person name="Lu X."/>
            <person name="Zhang F."/>
            <person name="Jiang W."/>
            <person name="Ma Y."/>
            <person name="Chen M."/>
            <person name="Hao X."/>
            <person name="Li L."/>
            <person name="Tang Y."/>
            <person name="Lv G."/>
            <person name="Zhou Y."/>
            <person name="Sun X."/>
            <person name="Brodelius P.E."/>
            <person name="Rose J.K.C."/>
            <person name="Tang K."/>
        </authorList>
    </citation>
    <scope>NUCLEOTIDE SEQUENCE [LARGE SCALE GENOMIC DNA]</scope>
    <source>
        <strain evidence="4">cv. Huhao1</strain>
        <tissue evidence="3">Leaf</tissue>
    </source>
</reference>